<evidence type="ECO:0000313" key="1">
    <source>
        <dbReference type="EMBL" id="GGF19717.1"/>
    </source>
</evidence>
<gene>
    <name evidence="1" type="ORF">GCM10011383_34140</name>
</gene>
<keyword evidence="2" id="KW-1185">Reference proteome</keyword>
<dbReference type="Proteomes" id="UP000632273">
    <property type="component" value="Unassembled WGS sequence"/>
</dbReference>
<protein>
    <submittedName>
        <fullName evidence="1">Uncharacterized protein</fullName>
    </submittedName>
</protein>
<accession>A0ABQ1UI82</accession>
<dbReference type="EMBL" id="BMHT01000006">
    <property type="protein sequence ID" value="GGF19717.1"/>
    <property type="molecule type" value="Genomic_DNA"/>
</dbReference>
<sequence length="136" mass="15012">MADATLFDPYAGEFFSDIEEPKSWTKRYRQEHPALDENNQPKNPLYSTYFSKEFVEAILNQTRPADSPCVGLRIYRGTDSNQKQHTILVGVDPEGKDILYAAAADGTPSIEEVMVGNYGKACPPSCNDTSSALATD</sequence>
<dbReference type="RefSeq" id="WP_188815240.1">
    <property type="nucleotide sequence ID" value="NZ_BMHT01000006.1"/>
</dbReference>
<evidence type="ECO:0000313" key="2">
    <source>
        <dbReference type="Proteomes" id="UP000632273"/>
    </source>
</evidence>
<comment type="caution">
    <text evidence="1">The sequence shown here is derived from an EMBL/GenBank/DDBJ whole genome shotgun (WGS) entry which is preliminary data.</text>
</comment>
<proteinExistence type="predicted"/>
<organism evidence="1 2">
    <name type="scientific">Hymenobacter cavernae</name>
    <dbReference type="NCBI Taxonomy" id="2044852"/>
    <lineage>
        <taxon>Bacteria</taxon>
        <taxon>Pseudomonadati</taxon>
        <taxon>Bacteroidota</taxon>
        <taxon>Cytophagia</taxon>
        <taxon>Cytophagales</taxon>
        <taxon>Hymenobacteraceae</taxon>
        <taxon>Hymenobacter</taxon>
    </lineage>
</organism>
<reference evidence="2" key="1">
    <citation type="journal article" date="2019" name="Int. J. Syst. Evol. Microbiol.">
        <title>The Global Catalogue of Microorganisms (GCM) 10K type strain sequencing project: providing services to taxonomists for standard genome sequencing and annotation.</title>
        <authorList>
            <consortium name="The Broad Institute Genomics Platform"/>
            <consortium name="The Broad Institute Genome Sequencing Center for Infectious Disease"/>
            <person name="Wu L."/>
            <person name="Ma J."/>
        </authorList>
    </citation>
    <scope>NUCLEOTIDE SEQUENCE [LARGE SCALE GENOMIC DNA]</scope>
    <source>
        <strain evidence="2">CGMCC 1.15197</strain>
    </source>
</reference>
<name>A0ABQ1UI82_9BACT</name>